<evidence type="ECO:0000313" key="2">
    <source>
        <dbReference type="EnsemblMetazoa" id="XP_030830599"/>
    </source>
</evidence>
<dbReference type="OMA" id="TIMYETI"/>
<sequence>MTDGYNNEGNDDCTYILLPILIGSTAVLFLVLLAVTICWIIPQIWKHFSSKLGSDSQIIHTYLDMRGRSPHDEENVSVTSPIGGAMSPALTRTHPHDTVGQLGENASKTDRDTIIYETIPSSSNDSNERHIWDTDIDDFGYVLPNPPTNLKENVTLLHEEDELTGISCRTLQDEEGYLILTM</sequence>
<reference evidence="2" key="2">
    <citation type="submission" date="2021-01" db="UniProtKB">
        <authorList>
            <consortium name="EnsemblMetazoa"/>
        </authorList>
    </citation>
    <scope>IDENTIFICATION</scope>
</reference>
<feature type="transmembrane region" description="Helical" evidence="1">
    <location>
        <begin position="15"/>
        <end position="41"/>
    </location>
</feature>
<evidence type="ECO:0000313" key="3">
    <source>
        <dbReference type="Proteomes" id="UP000007110"/>
    </source>
</evidence>
<evidence type="ECO:0000256" key="1">
    <source>
        <dbReference type="SAM" id="Phobius"/>
    </source>
</evidence>
<reference evidence="3" key="1">
    <citation type="submission" date="2015-02" db="EMBL/GenBank/DDBJ databases">
        <title>Genome sequencing for Strongylocentrotus purpuratus.</title>
        <authorList>
            <person name="Murali S."/>
            <person name="Liu Y."/>
            <person name="Vee V."/>
            <person name="English A."/>
            <person name="Wang M."/>
            <person name="Skinner E."/>
            <person name="Han Y."/>
            <person name="Muzny D.M."/>
            <person name="Worley K.C."/>
            <person name="Gibbs R.A."/>
        </authorList>
    </citation>
    <scope>NUCLEOTIDE SEQUENCE</scope>
</reference>
<dbReference type="OrthoDB" id="10169037at2759"/>
<protein>
    <submittedName>
        <fullName evidence="2">Uncharacterized protein</fullName>
    </submittedName>
</protein>
<keyword evidence="1" id="KW-0472">Membrane</keyword>
<keyword evidence="1" id="KW-1133">Transmembrane helix</keyword>
<dbReference type="InParanoid" id="A0A7M7N4Y8"/>
<organism evidence="2 3">
    <name type="scientific">Strongylocentrotus purpuratus</name>
    <name type="common">Purple sea urchin</name>
    <dbReference type="NCBI Taxonomy" id="7668"/>
    <lineage>
        <taxon>Eukaryota</taxon>
        <taxon>Metazoa</taxon>
        <taxon>Echinodermata</taxon>
        <taxon>Eleutherozoa</taxon>
        <taxon>Echinozoa</taxon>
        <taxon>Echinoidea</taxon>
        <taxon>Euechinoidea</taxon>
        <taxon>Echinacea</taxon>
        <taxon>Camarodonta</taxon>
        <taxon>Echinidea</taxon>
        <taxon>Strongylocentrotidae</taxon>
        <taxon>Strongylocentrotus</taxon>
    </lineage>
</organism>
<keyword evidence="3" id="KW-1185">Reference proteome</keyword>
<name>A0A7M7N4Y8_STRPU</name>
<accession>A0A7M7N4Y8</accession>
<dbReference type="Proteomes" id="UP000007110">
    <property type="component" value="Unassembled WGS sequence"/>
</dbReference>
<dbReference type="AlphaFoldDB" id="A0A7M7N4Y8"/>
<dbReference type="RefSeq" id="XP_030830599.1">
    <property type="nucleotide sequence ID" value="XM_030974739.1"/>
</dbReference>
<keyword evidence="1" id="KW-0812">Transmembrane</keyword>
<dbReference type="GeneID" id="115919968"/>
<proteinExistence type="predicted"/>
<dbReference type="KEGG" id="spu:115919968"/>
<dbReference type="EnsemblMetazoa" id="XM_030974739">
    <property type="protein sequence ID" value="XP_030830599"/>
    <property type="gene ID" value="LOC115919968"/>
</dbReference>